<dbReference type="SUPFAM" id="SSF48264">
    <property type="entry name" value="Cytochrome P450"/>
    <property type="match status" value="1"/>
</dbReference>
<dbReference type="Pfam" id="PF00067">
    <property type="entry name" value="p450"/>
    <property type="match status" value="1"/>
</dbReference>
<accession>A0A835EFZ2</accession>
<dbReference type="Proteomes" id="UP000636709">
    <property type="component" value="Unassembled WGS sequence"/>
</dbReference>
<dbReference type="GO" id="GO:0005506">
    <property type="term" value="F:iron ion binding"/>
    <property type="evidence" value="ECO:0007669"/>
    <property type="project" value="InterPro"/>
</dbReference>
<dbReference type="GO" id="GO:0004497">
    <property type="term" value="F:monooxygenase activity"/>
    <property type="evidence" value="ECO:0007669"/>
    <property type="project" value="InterPro"/>
</dbReference>
<dbReference type="InterPro" id="IPR036396">
    <property type="entry name" value="Cyt_P450_sf"/>
</dbReference>
<dbReference type="InterPro" id="IPR051382">
    <property type="entry name" value="CYP450_AA/FA_Hydroxylases"/>
</dbReference>
<evidence type="ECO:0000313" key="2">
    <source>
        <dbReference type="Proteomes" id="UP000636709"/>
    </source>
</evidence>
<dbReference type="GO" id="GO:0020037">
    <property type="term" value="F:heme binding"/>
    <property type="evidence" value="ECO:0007669"/>
    <property type="project" value="InterPro"/>
</dbReference>
<dbReference type="EMBL" id="JACEFO010002109">
    <property type="protein sequence ID" value="KAF8682002.1"/>
    <property type="molecule type" value="Genomic_DNA"/>
</dbReference>
<dbReference type="OrthoDB" id="2789670at2759"/>
<dbReference type="Gene3D" id="1.10.630.10">
    <property type="entry name" value="Cytochrome P450"/>
    <property type="match status" value="1"/>
</dbReference>
<reference evidence="1" key="1">
    <citation type="submission" date="2020-07" db="EMBL/GenBank/DDBJ databases">
        <title>Genome sequence and genetic diversity analysis of an under-domesticated orphan crop, white fonio (Digitaria exilis).</title>
        <authorList>
            <person name="Bennetzen J.L."/>
            <person name="Chen S."/>
            <person name="Ma X."/>
            <person name="Wang X."/>
            <person name="Yssel A.E.J."/>
            <person name="Chaluvadi S.R."/>
            <person name="Johnson M."/>
            <person name="Gangashetty P."/>
            <person name="Hamidou F."/>
            <person name="Sanogo M.D."/>
            <person name="Zwaenepoel A."/>
            <person name="Wallace J."/>
            <person name="Van De Peer Y."/>
            <person name="Van Deynze A."/>
        </authorList>
    </citation>
    <scope>NUCLEOTIDE SEQUENCE</scope>
    <source>
        <tissue evidence="1">Leaves</tissue>
    </source>
</reference>
<dbReference type="InterPro" id="IPR001128">
    <property type="entry name" value="Cyt_P450"/>
</dbReference>
<gene>
    <name evidence="1" type="ORF">HU200_045458</name>
</gene>
<evidence type="ECO:0000313" key="1">
    <source>
        <dbReference type="EMBL" id="KAF8682002.1"/>
    </source>
</evidence>
<protein>
    <submittedName>
        <fullName evidence="1">Uncharacterized protein</fullName>
    </submittedName>
</protein>
<dbReference type="AlphaFoldDB" id="A0A835EFZ2"/>
<proteinExistence type="predicted"/>
<comment type="caution">
    <text evidence="1">The sequence shown here is derived from an EMBL/GenBank/DDBJ whole genome shotgun (WGS) entry which is preliminary data.</text>
</comment>
<dbReference type="PANTHER" id="PTHR47949">
    <property type="entry name" value="CYTOCHROME P450 703A2-RELATED-RELATED"/>
    <property type="match status" value="1"/>
</dbReference>
<keyword evidence="2" id="KW-1185">Reference proteome</keyword>
<dbReference type="PANTHER" id="PTHR47949:SF4">
    <property type="entry name" value="TYROSINE N-MONOOXYGENASE"/>
    <property type="match status" value="1"/>
</dbReference>
<name>A0A835EFZ2_9POAL</name>
<dbReference type="GO" id="GO:0016705">
    <property type="term" value="F:oxidoreductase activity, acting on paired donors, with incorporation or reduction of molecular oxygen"/>
    <property type="evidence" value="ECO:0007669"/>
    <property type="project" value="InterPro"/>
</dbReference>
<organism evidence="1 2">
    <name type="scientific">Digitaria exilis</name>
    <dbReference type="NCBI Taxonomy" id="1010633"/>
    <lineage>
        <taxon>Eukaryota</taxon>
        <taxon>Viridiplantae</taxon>
        <taxon>Streptophyta</taxon>
        <taxon>Embryophyta</taxon>
        <taxon>Tracheophyta</taxon>
        <taxon>Spermatophyta</taxon>
        <taxon>Magnoliopsida</taxon>
        <taxon>Liliopsida</taxon>
        <taxon>Poales</taxon>
        <taxon>Poaceae</taxon>
        <taxon>PACMAD clade</taxon>
        <taxon>Panicoideae</taxon>
        <taxon>Panicodae</taxon>
        <taxon>Paniceae</taxon>
        <taxon>Anthephorinae</taxon>
        <taxon>Digitaria</taxon>
    </lineage>
</organism>
<sequence length="94" mass="10528">MGRTSRDQLIVEHDVRGLIYLEACIRKAFWLHTYNPPRIAMVDTTIANVTPKGSQVILSYVGLGWKPRVWQDPLEFHPERHLPAVAAVAAGPAL</sequence>